<dbReference type="AlphaFoldDB" id="A0A699I7Y8"/>
<gene>
    <name evidence="2" type="ORF">Tci_503747</name>
</gene>
<protein>
    <submittedName>
        <fullName evidence="2">Uncharacterized protein</fullName>
    </submittedName>
</protein>
<accession>A0A699I7Y8</accession>
<name>A0A699I7Y8_TANCI</name>
<dbReference type="EMBL" id="BKCJ010264719">
    <property type="protein sequence ID" value="GEZ31774.1"/>
    <property type="molecule type" value="Genomic_DNA"/>
</dbReference>
<evidence type="ECO:0000256" key="1">
    <source>
        <dbReference type="SAM" id="MobiDB-lite"/>
    </source>
</evidence>
<organism evidence="2">
    <name type="scientific">Tanacetum cinerariifolium</name>
    <name type="common">Dalmatian daisy</name>
    <name type="synonym">Chrysanthemum cinerariifolium</name>
    <dbReference type="NCBI Taxonomy" id="118510"/>
    <lineage>
        <taxon>Eukaryota</taxon>
        <taxon>Viridiplantae</taxon>
        <taxon>Streptophyta</taxon>
        <taxon>Embryophyta</taxon>
        <taxon>Tracheophyta</taxon>
        <taxon>Spermatophyta</taxon>
        <taxon>Magnoliopsida</taxon>
        <taxon>eudicotyledons</taxon>
        <taxon>Gunneridae</taxon>
        <taxon>Pentapetalae</taxon>
        <taxon>asterids</taxon>
        <taxon>campanulids</taxon>
        <taxon>Asterales</taxon>
        <taxon>Asteraceae</taxon>
        <taxon>Asteroideae</taxon>
        <taxon>Anthemideae</taxon>
        <taxon>Anthemidinae</taxon>
        <taxon>Tanacetum</taxon>
    </lineage>
</organism>
<reference evidence="2" key="1">
    <citation type="journal article" date="2019" name="Sci. Rep.">
        <title>Draft genome of Tanacetum cinerariifolium, the natural source of mosquito coil.</title>
        <authorList>
            <person name="Yamashiro T."/>
            <person name="Shiraishi A."/>
            <person name="Satake H."/>
            <person name="Nakayama K."/>
        </authorList>
    </citation>
    <scope>NUCLEOTIDE SEQUENCE</scope>
</reference>
<evidence type="ECO:0000313" key="2">
    <source>
        <dbReference type="EMBL" id="GEZ31774.1"/>
    </source>
</evidence>
<feature type="region of interest" description="Disordered" evidence="1">
    <location>
        <begin position="73"/>
        <end position="92"/>
    </location>
</feature>
<comment type="caution">
    <text evidence="2">The sequence shown here is derived from an EMBL/GenBank/DDBJ whole genome shotgun (WGS) entry which is preliminary data.</text>
</comment>
<proteinExistence type="predicted"/>
<sequence length="141" mass="16046">MSNTNKNNMKTQTSCDLHNAIMEADEIRTWNIHISNDIESNDYDDEDILSNRNVDPIEALDDFVQHVVEEKEVKKTPFKDPKADDSKPTGIEKCHIYNNDDVTSRAGNEDVSFFMDQVKVNHSGTQKDMASDEIISNNKTP</sequence>